<proteinExistence type="predicted"/>
<dbReference type="EMBL" id="JANHNZ010000002">
    <property type="protein sequence ID" value="MCQ9209512.1"/>
    <property type="molecule type" value="Genomic_DNA"/>
</dbReference>
<dbReference type="Proteomes" id="UP001059480">
    <property type="component" value="Unassembled WGS sequence"/>
</dbReference>
<organism evidence="2 3">
    <name type="scientific">Granulicatella seriolae</name>
    <dbReference type="NCBI Taxonomy" id="2967226"/>
    <lineage>
        <taxon>Bacteria</taxon>
        <taxon>Bacillati</taxon>
        <taxon>Bacillota</taxon>
        <taxon>Bacilli</taxon>
        <taxon>Lactobacillales</taxon>
        <taxon>Carnobacteriaceae</taxon>
        <taxon>Granulicatella</taxon>
    </lineage>
</organism>
<protein>
    <recommendedName>
        <fullName evidence="4">Holin</fullName>
    </recommendedName>
</protein>
<dbReference type="RefSeq" id="WP_256944626.1">
    <property type="nucleotide sequence ID" value="NZ_JANHNZ010000002.1"/>
</dbReference>
<evidence type="ECO:0000313" key="3">
    <source>
        <dbReference type="Proteomes" id="UP001059480"/>
    </source>
</evidence>
<gene>
    <name evidence="2" type="ORF">NPA36_03010</name>
</gene>
<reference evidence="2" key="3">
    <citation type="journal article" date="2023" name="Microbiol. Resour. Announc.">
        <title>Draft Genome Sequence of Granulicatella sp. Strain S8, Isolated from a Marine Fish, Seriola quinqueradiata.</title>
        <authorList>
            <person name="Lee M."/>
            <person name="Farooq A."/>
            <person name="Jeong J.B."/>
            <person name="Jung M.Y."/>
        </authorList>
    </citation>
    <scope>NUCLEOTIDE SEQUENCE</scope>
    <source>
        <strain evidence="2">S8</strain>
    </source>
</reference>
<feature type="transmembrane region" description="Helical" evidence="1">
    <location>
        <begin position="33"/>
        <end position="53"/>
    </location>
</feature>
<comment type="caution">
    <text evidence="2">The sequence shown here is derived from an EMBL/GenBank/DDBJ whole genome shotgun (WGS) entry which is preliminary data.</text>
</comment>
<keyword evidence="1" id="KW-0472">Membrane</keyword>
<name>A0ABT1WLW0_9LACT</name>
<feature type="transmembrane region" description="Helical" evidence="1">
    <location>
        <begin position="59"/>
        <end position="76"/>
    </location>
</feature>
<sequence>MSMDYIVGIVICIVALVLGLLANNWMNKRQIQISRWIFGFAAFLIIFIPVALFDEISLPILYSLFIIGGASAVVFFDKSRQLLEKNQYPGMVSLKHKKSDKK</sequence>
<keyword evidence="1" id="KW-1133">Transmembrane helix</keyword>
<feature type="transmembrane region" description="Helical" evidence="1">
    <location>
        <begin position="6"/>
        <end position="26"/>
    </location>
</feature>
<keyword evidence="3" id="KW-1185">Reference proteome</keyword>
<accession>A0ABT1WLW0</accession>
<evidence type="ECO:0000256" key="1">
    <source>
        <dbReference type="SAM" id="Phobius"/>
    </source>
</evidence>
<reference evidence="2" key="2">
    <citation type="journal article" date="2023" name="Curr. Microbiol.">
        <title>Granulicatella seriolae sp. nov., a Novel Facultative Anaerobe Isolated from Yellowtail Marine Fish.</title>
        <authorList>
            <person name="Lee M."/>
            <person name="Choi Y.J."/>
            <person name="Farooq A."/>
            <person name="Jeong J.B."/>
            <person name="Jung M.Y."/>
        </authorList>
    </citation>
    <scope>NUCLEOTIDE SEQUENCE</scope>
    <source>
        <strain evidence="2">S8</strain>
    </source>
</reference>
<evidence type="ECO:0008006" key="4">
    <source>
        <dbReference type="Google" id="ProtNLM"/>
    </source>
</evidence>
<keyword evidence="1" id="KW-0812">Transmembrane</keyword>
<reference evidence="2" key="1">
    <citation type="submission" date="2022-07" db="EMBL/GenBank/DDBJ databases">
        <authorList>
            <person name="Jung M.-Y."/>
            <person name="Lee M."/>
        </authorList>
    </citation>
    <scope>NUCLEOTIDE SEQUENCE</scope>
    <source>
        <strain evidence="2">S8</strain>
    </source>
</reference>
<evidence type="ECO:0000313" key="2">
    <source>
        <dbReference type="EMBL" id="MCQ9209512.1"/>
    </source>
</evidence>